<dbReference type="GO" id="GO:0006631">
    <property type="term" value="P:fatty acid metabolic process"/>
    <property type="evidence" value="ECO:0007669"/>
    <property type="project" value="TreeGrafter"/>
</dbReference>
<evidence type="ECO:0000313" key="2">
    <source>
        <dbReference type="EMBL" id="TCT12533.1"/>
    </source>
</evidence>
<dbReference type="AlphaFoldDB" id="A0A4V2UZT1"/>
<name>A0A4V2UZT1_9HYPH</name>
<dbReference type="OrthoDB" id="7842397at2"/>
<dbReference type="Proteomes" id="UP000295678">
    <property type="component" value="Unassembled WGS sequence"/>
</dbReference>
<dbReference type="EMBL" id="SMAK01000002">
    <property type="protein sequence ID" value="TCT12533.1"/>
    <property type="molecule type" value="Genomic_DNA"/>
</dbReference>
<dbReference type="Gene3D" id="3.30.300.30">
    <property type="match status" value="1"/>
</dbReference>
<dbReference type="Pfam" id="PF00501">
    <property type="entry name" value="AMP-binding"/>
    <property type="match status" value="1"/>
</dbReference>
<organism evidence="2 3">
    <name type="scientific">Tepidamorphus gemmatus</name>
    <dbReference type="NCBI Taxonomy" id="747076"/>
    <lineage>
        <taxon>Bacteria</taxon>
        <taxon>Pseudomonadati</taxon>
        <taxon>Pseudomonadota</taxon>
        <taxon>Alphaproteobacteria</taxon>
        <taxon>Hyphomicrobiales</taxon>
        <taxon>Tepidamorphaceae</taxon>
        <taxon>Tepidamorphus</taxon>
    </lineage>
</organism>
<comment type="caution">
    <text evidence="2">The sequence shown here is derived from an EMBL/GenBank/DDBJ whole genome shotgun (WGS) entry which is preliminary data.</text>
</comment>
<dbReference type="InterPro" id="IPR042099">
    <property type="entry name" value="ANL_N_sf"/>
</dbReference>
<dbReference type="RefSeq" id="WP_132805308.1">
    <property type="nucleotide sequence ID" value="NZ_SMAK01000002.1"/>
</dbReference>
<keyword evidence="2" id="KW-0436">Ligase</keyword>
<proteinExistence type="predicted"/>
<reference evidence="2 3" key="1">
    <citation type="submission" date="2019-03" db="EMBL/GenBank/DDBJ databases">
        <title>Genomic Encyclopedia of Type Strains, Phase IV (KMG-IV): sequencing the most valuable type-strain genomes for metagenomic binning, comparative biology and taxonomic classification.</title>
        <authorList>
            <person name="Goeker M."/>
        </authorList>
    </citation>
    <scope>NUCLEOTIDE SEQUENCE [LARGE SCALE GENOMIC DNA]</scope>
    <source>
        <strain evidence="2 3">DSM 19345</strain>
    </source>
</reference>
<dbReference type="InterPro" id="IPR045851">
    <property type="entry name" value="AMP-bd_C_sf"/>
</dbReference>
<evidence type="ECO:0000259" key="1">
    <source>
        <dbReference type="Pfam" id="PF00501"/>
    </source>
</evidence>
<gene>
    <name evidence="2" type="ORF">EDC22_102218</name>
</gene>
<dbReference type="Gene3D" id="3.40.50.12780">
    <property type="entry name" value="N-terminal domain of ligase-like"/>
    <property type="match status" value="1"/>
</dbReference>
<protein>
    <submittedName>
        <fullName evidence="2">Acyl-CoA synthetase (AMP-forming)/AMP-acid ligase II</fullName>
    </submittedName>
</protein>
<dbReference type="SUPFAM" id="SSF56801">
    <property type="entry name" value="Acetyl-CoA synthetase-like"/>
    <property type="match status" value="1"/>
</dbReference>
<dbReference type="PANTHER" id="PTHR43201:SF32">
    <property type="entry name" value="2-SUCCINYLBENZOATE--COA LIGASE, CHLOROPLASTIC_PEROXISOMAL"/>
    <property type="match status" value="1"/>
</dbReference>
<dbReference type="InterPro" id="IPR000873">
    <property type="entry name" value="AMP-dep_synth/lig_dom"/>
</dbReference>
<sequence length="556" mass="58438">MILVDREAADRYLKAEVWGKATLDGLLARLAATRPDDVAVTDPGDRIGWQRSFGPAVTWAEIDRMVSAVAAVLLDAGLKQDDVVGIQLANCVEALVTHLAALRAGLIPAALPITWREMELAEACDRVAPVALVTASRIGPNDHADLMMRVAVQSMSVRHIFAYGANVADGVSPLNPALSPSASTEGANGAPRSGNPADHVAMLTFVSWDGTLEPLARSHNQWLSAAAELALDARIGPDAVLATSLLPTSLTGLTAALGVWLLSGCRLNLVMPTTSAAFCREVARMEATHLVLPGHLTHLVEQLDPRRRLRLVRYWASPDALSTAARDTAGDGTTDVISLDEMAITTGSGGKALVLPLAGTGEEAATDPKRPLLAARMMGNLHKAGSNIVPGALLSGALMVGGPQVPTAAFPGRPSEAEVPFRFRPHPDGFRETGLRCRLVESDGPSLVVLGHRKETIVVGGFVVAAESLDTLYGGFDGFLDAAAASIPDPMFGERIVAAVVPQPGRDCSLAAFRAHLRELGVAAHLMPDRILTVREIPRSADGTILRSTLATSLAA</sequence>
<accession>A0A4V2UZT1</accession>
<evidence type="ECO:0000313" key="3">
    <source>
        <dbReference type="Proteomes" id="UP000295678"/>
    </source>
</evidence>
<dbReference type="GO" id="GO:0031956">
    <property type="term" value="F:medium-chain fatty acid-CoA ligase activity"/>
    <property type="evidence" value="ECO:0007669"/>
    <property type="project" value="TreeGrafter"/>
</dbReference>
<keyword evidence="3" id="KW-1185">Reference proteome</keyword>
<feature type="domain" description="AMP-dependent synthetase/ligase" evidence="1">
    <location>
        <begin position="29"/>
        <end position="306"/>
    </location>
</feature>
<dbReference type="PANTHER" id="PTHR43201">
    <property type="entry name" value="ACYL-COA SYNTHETASE"/>
    <property type="match status" value="1"/>
</dbReference>